<dbReference type="AlphaFoldDB" id="A0A1M5VCT2"/>
<dbReference type="SUPFAM" id="SSF100950">
    <property type="entry name" value="NagB/RpiA/CoA transferase-like"/>
    <property type="match status" value="1"/>
</dbReference>
<dbReference type="Pfam" id="PF01144">
    <property type="entry name" value="CoA_trans"/>
    <property type="match status" value="1"/>
</dbReference>
<dbReference type="STRING" id="1123282.SAMN02745823_00764"/>
<dbReference type="EMBL" id="FQXV01000002">
    <property type="protein sequence ID" value="SHH73016.1"/>
    <property type="molecule type" value="Genomic_DNA"/>
</dbReference>
<keyword evidence="3" id="KW-1185">Reference proteome</keyword>
<dbReference type="SMART" id="SM00882">
    <property type="entry name" value="CoA_trans"/>
    <property type="match status" value="1"/>
</dbReference>
<dbReference type="RefSeq" id="WP_073076336.1">
    <property type="nucleotide sequence ID" value="NZ_FQXV01000002.1"/>
</dbReference>
<evidence type="ECO:0000313" key="2">
    <source>
        <dbReference type="EMBL" id="SHH73016.1"/>
    </source>
</evidence>
<dbReference type="Gene3D" id="3.40.1080.10">
    <property type="entry name" value="Glutaconate Coenzyme A-transferase"/>
    <property type="match status" value="1"/>
</dbReference>
<keyword evidence="1 2" id="KW-0808">Transferase</keyword>
<evidence type="ECO:0000313" key="3">
    <source>
        <dbReference type="Proteomes" id="UP000183995"/>
    </source>
</evidence>
<dbReference type="Proteomes" id="UP000183995">
    <property type="component" value="Unassembled WGS sequence"/>
</dbReference>
<sequence>MDKVVSIDRALEKLHDGLTILIPGFVNTGVPETLIKGVIDKGYTNLNVISNNTSIKGRGIGLLVHENRIRHITCSHIGSNTETVEKVVAGEIDVTFVPQGTLCERVRAGGAGIGGILTPTGLGTPIAEGKPVIEVDGKKYLLEKPLHADVAFIHAWKADKMGNLVYRRTARNFNQIFATAADLVIVEAEEIVEVGALDPDVIHTPGCLVDMIVRA</sequence>
<protein>
    <submittedName>
        <fullName evidence="2">Acetate CoA/acetoacetate CoA-transferase alpha subunit</fullName>
    </submittedName>
</protein>
<organism evidence="2 3">
    <name type="scientific">Sporobacter termitidis DSM 10068</name>
    <dbReference type="NCBI Taxonomy" id="1123282"/>
    <lineage>
        <taxon>Bacteria</taxon>
        <taxon>Bacillati</taxon>
        <taxon>Bacillota</taxon>
        <taxon>Clostridia</taxon>
        <taxon>Eubacteriales</taxon>
        <taxon>Oscillospiraceae</taxon>
        <taxon>Sporobacter</taxon>
    </lineage>
</organism>
<accession>A0A1M5VCT2</accession>
<proteinExistence type="predicted"/>
<dbReference type="OrthoDB" id="9801795at2"/>
<dbReference type="InterPro" id="IPR012792">
    <property type="entry name" value="3-oxoacid_CoA-transf_A"/>
</dbReference>
<dbReference type="NCBIfam" id="TIGR02429">
    <property type="entry name" value="pcaI_scoA_fam"/>
    <property type="match status" value="1"/>
</dbReference>
<reference evidence="2 3" key="1">
    <citation type="submission" date="2016-11" db="EMBL/GenBank/DDBJ databases">
        <authorList>
            <person name="Jaros S."/>
            <person name="Januszkiewicz K."/>
            <person name="Wedrychowicz H."/>
        </authorList>
    </citation>
    <scope>NUCLEOTIDE SEQUENCE [LARGE SCALE GENOMIC DNA]</scope>
    <source>
        <strain evidence="2 3">DSM 10068</strain>
    </source>
</reference>
<dbReference type="InterPro" id="IPR004165">
    <property type="entry name" value="CoA_trans_fam_I"/>
</dbReference>
<dbReference type="PANTHER" id="PTHR13707">
    <property type="entry name" value="KETOACID-COENZYME A TRANSFERASE"/>
    <property type="match status" value="1"/>
</dbReference>
<dbReference type="InterPro" id="IPR037171">
    <property type="entry name" value="NagB/RpiA_transferase-like"/>
</dbReference>
<name>A0A1M5VCT2_9FIRM</name>
<dbReference type="GO" id="GO:0008410">
    <property type="term" value="F:CoA-transferase activity"/>
    <property type="evidence" value="ECO:0007669"/>
    <property type="project" value="InterPro"/>
</dbReference>
<dbReference type="PANTHER" id="PTHR13707:SF60">
    <property type="entry name" value="ACETATE COA-TRANSFERASE SUBUNIT ALPHA"/>
    <property type="match status" value="1"/>
</dbReference>
<gene>
    <name evidence="2" type="ORF">SAMN02745823_00764</name>
</gene>
<evidence type="ECO:0000256" key="1">
    <source>
        <dbReference type="ARBA" id="ARBA00022679"/>
    </source>
</evidence>